<accession>A0A4S3MPU1</accession>
<dbReference type="AlphaFoldDB" id="A0A4S3MPU1"/>
<evidence type="ECO:0000313" key="1">
    <source>
        <dbReference type="EMBL" id="THD84429.1"/>
    </source>
</evidence>
<evidence type="ECO:0000313" key="2">
    <source>
        <dbReference type="Proteomes" id="UP000309450"/>
    </source>
</evidence>
<dbReference type="Proteomes" id="UP000309450">
    <property type="component" value="Unassembled WGS sequence"/>
</dbReference>
<comment type="caution">
    <text evidence="1">The sequence shown here is derived from an EMBL/GenBank/DDBJ whole genome shotgun (WGS) entry which is preliminary data.</text>
</comment>
<dbReference type="Pfam" id="PF06073">
    <property type="entry name" value="DUF934"/>
    <property type="match status" value="1"/>
</dbReference>
<dbReference type="OrthoDB" id="9800421at2"/>
<name>A0A4S3MPU1_9RHOB</name>
<protein>
    <submittedName>
        <fullName evidence="1">DUF934 domain-containing protein</fullName>
    </submittedName>
</protein>
<gene>
    <name evidence="1" type="ORF">E7811_01360</name>
</gene>
<organism evidence="1 2">
    <name type="scientific">Aliigemmobacter aestuarii</name>
    <dbReference type="NCBI Taxonomy" id="1445661"/>
    <lineage>
        <taxon>Bacteria</taxon>
        <taxon>Pseudomonadati</taxon>
        <taxon>Pseudomonadota</taxon>
        <taxon>Alphaproteobacteria</taxon>
        <taxon>Rhodobacterales</taxon>
        <taxon>Paracoccaceae</taxon>
        <taxon>Aliigemmobacter</taxon>
    </lineage>
</organism>
<proteinExistence type="predicted"/>
<dbReference type="EMBL" id="SSND01000001">
    <property type="protein sequence ID" value="THD84429.1"/>
    <property type="molecule type" value="Genomic_DNA"/>
</dbReference>
<dbReference type="InterPro" id="IPR008318">
    <property type="entry name" value="UCP030820"/>
</dbReference>
<sequence>MTILVTDAGFAPAPANETFVPLADLTAADHAVDLGPTDDPAALAAHLDRITLIRVAFPAFNDGRGFTLARRLRMMGYTGRLRAFGHVIADQYAMARRVGFDEVEIGEDLAARQPAAQWKARADWGAHHYQARLRA</sequence>
<dbReference type="RefSeq" id="WP_136392810.1">
    <property type="nucleotide sequence ID" value="NZ_SSND01000001.1"/>
</dbReference>
<keyword evidence="2" id="KW-1185">Reference proteome</keyword>
<reference evidence="1 2" key="1">
    <citation type="submission" date="2019-04" db="EMBL/GenBank/DDBJ databases">
        <title>Draft genome sequence of Gemmobacter aestuarii sp. nov.</title>
        <authorList>
            <person name="Hameed A."/>
            <person name="Lin S.-Y."/>
            <person name="Shahina M."/>
            <person name="Lai W.-A."/>
            <person name="Young C.-C."/>
        </authorList>
    </citation>
    <scope>NUCLEOTIDE SEQUENCE [LARGE SCALE GENOMIC DNA]</scope>
    <source>
        <strain evidence="1 2">CC-PW-75</strain>
    </source>
</reference>